<keyword evidence="5 12" id="KW-0812">Transmembrane</keyword>
<protein>
    <recommendedName>
        <fullName evidence="15">Diacylglycerol O-acyltransferase</fullName>
    </recommendedName>
</protein>
<evidence type="ECO:0008006" key="15">
    <source>
        <dbReference type="Google" id="ProtNLM"/>
    </source>
</evidence>
<evidence type="ECO:0000256" key="6">
    <source>
        <dbReference type="ARBA" id="ARBA00022824"/>
    </source>
</evidence>
<comment type="subcellular location">
    <subcellularLocation>
        <location evidence="1">Endoplasmic reticulum membrane</location>
        <topology evidence="1">Multi-pass membrane protein</topology>
    </subcellularLocation>
</comment>
<keyword evidence="10" id="KW-0012">Acyltransferase</keyword>
<name>A0AAW1R5N6_9CHLO</name>
<dbReference type="GO" id="GO:0004144">
    <property type="term" value="F:diacylglycerol O-acyltransferase activity"/>
    <property type="evidence" value="ECO:0007669"/>
    <property type="project" value="UniProtKB-ARBA"/>
</dbReference>
<dbReference type="GO" id="GO:0006629">
    <property type="term" value="P:lipid metabolic process"/>
    <property type="evidence" value="ECO:0007669"/>
    <property type="project" value="UniProtKB-KW"/>
</dbReference>
<dbReference type="Pfam" id="PF03982">
    <property type="entry name" value="DAGAT"/>
    <property type="match status" value="1"/>
</dbReference>
<comment type="similarity">
    <text evidence="2">Belongs to the diacylglycerol acyltransferase family.</text>
</comment>
<keyword evidence="8" id="KW-0443">Lipid metabolism</keyword>
<keyword evidence="14" id="KW-1185">Reference proteome</keyword>
<evidence type="ECO:0000313" key="13">
    <source>
        <dbReference type="EMBL" id="KAK9829305.1"/>
    </source>
</evidence>
<evidence type="ECO:0000256" key="4">
    <source>
        <dbReference type="ARBA" id="ARBA00022679"/>
    </source>
</evidence>
<evidence type="ECO:0000256" key="3">
    <source>
        <dbReference type="ARBA" id="ARBA00022516"/>
    </source>
</evidence>
<sequence>MLTFDSLLTPFTFAAVYIFIPSVPLTHALGLVAHCPRSAKAKHLLLYPVKGGRNHFIFQVISWAVWAAAVLVALPVVIRKPWIAIPASHVEVLSGAAAVGGVFAEMFMVKSLLVFDPDEERRERVQRKGQPTDDDQPSSPVWNRARLPSKKSSSAAVVAMGLMWAMMGGALLLATEYLAEQSSREMYYVLSGICLLIGATTTHGLGGKLRHDTLREAGSAAIPSWRFFQPFQGGTVFVATQALGWILFSMSIMGLIWLLMQVVVGVAYCMRCWAWAVGAAMFTAQLTLGASILTFNARPLSQKVLDVVGPIKPARRIPWLTAWVPILMFYTPIHIFCFVVVLTFTVLPSNYAAAFWVGSLVMYYGITSGMEPHHTGRRQWPACRQWLTANLQECLESWFGTVEVVREGDKPLPPDGKYIFGYQPHGLFPIGAGYLPLMPAWAKLLPDVNPVVLIASVVFHIPLIRDLCSWCGLRQVSRRTFIRALNERGSVLLVPGGQAELVHTWRMFHNKQWVIYTKHRGFIRLAIEQGASLVPIIVLGEINALRNFIDVPVLQQWTYKKIGFPVPYLLVGRWGVTPFPSQTGLKFVIGEPIEPPKHEPGTQVDEAGLTEMHDKYYAAVAALFNKHKASFPSYADVQLVMA</sequence>
<reference evidence="13 14" key="1">
    <citation type="journal article" date="2024" name="Nat. Commun.">
        <title>Phylogenomics reveals the evolutionary origins of lichenization in chlorophyte algae.</title>
        <authorList>
            <person name="Puginier C."/>
            <person name="Libourel C."/>
            <person name="Otte J."/>
            <person name="Skaloud P."/>
            <person name="Haon M."/>
            <person name="Grisel S."/>
            <person name="Petersen M."/>
            <person name="Berrin J.G."/>
            <person name="Delaux P.M."/>
            <person name="Dal Grande F."/>
            <person name="Keller J."/>
        </authorList>
    </citation>
    <scope>NUCLEOTIDE SEQUENCE [LARGE SCALE GENOMIC DNA]</scope>
    <source>
        <strain evidence="13 14">SAG 2043</strain>
    </source>
</reference>
<evidence type="ECO:0000256" key="5">
    <source>
        <dbReference type="ARBA" id="ARBA00022692"/>
    </source>
</evidence>
<feature type="region of interest" description="Disordered" evidence="11">
    <location>
        <begin position="123"/>
        <end position="147"/>
    </location>
</feature>
<feature type="transmembrane region" description="Helical" evidence="12">
    <location>
        <begin position="242"/>
        <end position="267"/>
    </location>
</feature>
<keyword evidence="9 12" id="KW-0472">Membrane</keyword>
<dbReference type="PANTHER" id="PTHR12317:SF34">
    <property type="entry name" value="ACYLTRANSFERASE"/>
    <property type="match status" value="1"/>
</dbReference>
<evidence type="ECO:0000313" key="14">
    <source>
        <dbReference type="Proteomes" id="UP001489004"/>
    </source>
</evidence>
<evidence type="ECO:0000256" key="9">
    <source>
        <dbReference type="ARBA" id="ARBA00023136"/>
    </source>
</evidence>
<evidence type="ECO:0000256" key="8">
    <source>
        <dbReference type="ARBA" id="ARBA00023098"/>
    </source>
</evidence>
<comment type="caution">
    <text evidence="13">The sequence shown here is derived from an EMBL/GenBank/DDBJ whole genome shotgun (WGS) entry which is preliminary data.</text>
</comment>
<evidence type="ECO:0000256" key="12">
    <source>
        <dbReference type="SAM" id="Phobius"/>
    </source>
</evidence>
<feature type="transmembrane region" description="Helical" evidence="12">
    <location>
        <begin position="317"/>
        <end position="345"/>
    </location>
</feature>
<evidence type="ECO:0000256" key="1">
    <source>
        <dbReference type="ARBA" id="ARBA00004477"/>
    </source>
</evidence>
<feature type="transmembrane region" description="Helical" evidence="12">
    <location>
        <begin position="273"/>
        <end position="296"/>
    </location>
</feature>
<dbReference type="CDD" id="cd07987">
    <property type="entry name" value="LPLAT_MGAT-like"/>
    <property type="match status" value="1"/>
</dbReference>
<feature type="transmembrane region" description="Helical" evidence="12">
    <location>
        <begin position="154"/>
        <end position="174"/>
    </location>
</feature>
<feature type="transmembrane region" description="Helical" evidence="12">
    <location>
        <begin position="93"/>
        <end position="115"/>
    </location>
</feature>
<feature type="transmembrane region" description="Helical" evidence="12">
    <location>
        <begin position="12"/>
        <end position="35"/>
    </location>
</feature>
<dbReference type="AlphaFoldDB" id="A0AAW1R5N6"/>
<dbReference type="PANTHER" id="PTHR12317">
    <property type="entry name" value="DIACYLGLYCEROL O-ACYLTRANSFERASE"/>
    <property type="match status" value="1"/>
</dbReference>
<evidence type="ECO:0000256" key="11">
    <source>
        <dbReference type="SAM" id="MobiDB-lite"/>
    </source>
</evidence>
<keyword evidence="6" id="KW-0256">Endoplasmic reticulum</keyword>
<dbReference type="EMBL" id="JALJOR010000001">
    <property type="protein sequence ID" value="KAK9829305.1"/>
    <property type="molecule type" value="Genomic_DNA"/>
</dbReference>
<accession>A0AAW1R5N6</accession>
<keyword evidence="4" id="KW-0808">Transferase</keyword>
<evidence type="ECO:0000256" key="7">
    <source>
        <dbReference type="ARBA" id="ARBA00022989"/>
    </source>
</evidence>
<feature type="transmembrane region" description="Helical" evidence="12">
    <location>
        <begin position="186"/>
        <end position="205"/>
    </location>
</feature>
<proteinExistence type="inferred from homology"/>
<keyword evidence="3" id="KW-0444">Lipid biosynthesis</keyword>
<gene>
    <name evidence="13" type="ORF">WJX72_005048</name>
</gene>
<evidence type="ECO:0000256" key="10">
    <source>
        <dbReference type="ARBA" id="ARBA00023315"/>
    </source>
</evidence>
<dbReference type="InterPro" id="IPR007130">
    <property type="entry name" value="DAGAT"/>
</dbReference>
<feature type="transmembrane region" description="Helical" evidence="12">
    <location>
        <begin position="56"/>
        <end position="78"/>
    </location>
</feature>
<dbReference type="GO" id="GO:0005789">
    <property type="term" value="C:endoplasmic reticulum membrane"/>
    <property type="evidence" value="ECO:0007669"/>
    <property type="project" value="UniProtKB-SubCell"/>
</dbReference>
<evidence type="ECO:0000256" key="2">
    <source>
        <dbReference type="ARBA" id="ARBA00005420"/>
    </source>
</evidence>
<dbReference type="Proteomes" id="UP001489004">
    <property type="component" value="Unassembled WGS sequence"/>
</dbReference>
<feature type="transmembrane region" description="Helical" evidence="12">
    <location>
        <begin position="351"/>
        <end position="370"/>
    </location>
</feature>
<keyword evidence="7 12" id="KW-1133">Transmembrane helix</keyword>
<organism evidence="13 14">
    <name type="scientific">[Myrmecia] bisecta</name>
    <dbReference type="NCBI Taxonomy" id="41462"/>
    <lineage>
        <taxon>Eukaryota</taxon>
        <taxon>Viridiplantae</taxon>
        <taxon>Chlorophyta</taxon>
        <taxon>core chlorophytes</taxon>
        <taxon>Trebouxiophyceae</taxon>
        <taxon>Trebouxiales</taxon>
        <taxon>Trebouxiaceae</taxon>
        <taxon>Myrmecia</taxon>
    </lineage>
</organism>